<dbReference type="Pfam" id="PF00169">
    <property type="entry name" value="PH"/>
    <property type="match status" value="1"/>
</dbReference>
<sequence length="1224" mass="135056">MAEGSSRNDGGHRRTRSAMVSSLLSRTSSSASKSHARNASAAVASSNPSQYLATISNSPPPASKSPSARSYNRPETGTIQEVAGPSTANTSRDSLLGGSGVLVGNAKSVEETVRTFRLYEALRNGDTMAISRTIREHTEEDGGDVTRSSILHLAVQCAELAVMEYIISTTTSSPNATAGLPYLDINHRDPSTGNTPLHMAAHMGRTEVVSLLLKQPDINDSIHNNNNRTPLEISRTPAIFQMLQLARSIFLETTIDKLNHLVAAQSYDEIAALLEVPRVRGLLDLNTLEPPTNGGGSTLLHDAARRKDTTLIELLLLHGADPFRRDKRGKLPQDVTKDEKTKTMLKKSPAAKAAARGIEERAVLGSAAEVIASGEGIAPGIAGKEGREMKGYLKKWTNYGSGYKLRWFVLEDGVLSYYKHQDDIGSACRGAINMRIAGLHIDPQDKQRFEIHGKSSVKYHLKANHVVEAKRWYWTLNNAIQWAKDEAKEEDRRKVGEAERLGRIREQQRQEDGSDAGEMVSRPDSRSGSVGGSSNDNRKQNSFRAAGSFVNTEAEESDAYEPSVNGPPAHTVRSNSGDDGEADIEDDDASSGRGPAEPPSSDTLALLAHSARLQLDLLSQVVLAVQFEHVKNPELTLSDPMVTGALQSYESAVTSLKGLVGDLLTMSKERDTYWRYRIEKEIGLRRLWEENMAVLAEEQETLEGKAQGEREKKIKAKKALKEVLKKGEYTPMSPMNEEHEVVELSGGVIEEVESDSDDVDEFFDAIDSGEVEVVTEMPLSAKSPGLSERNMTFGEVEEVGDLRTKKLVAIKSSYIGYEDPPRAKLSMDADDRPAISLWGILKSMIGKDMTKMTLPVSFNEPTSLLQRIAEDMEYTDLLDAAADRADSAERMVYVAAFAASEYSSTSGRVAKPFNPLLGETYEYCRPDKGYRFFVEQVSHHPPIGAAWGEGEKWDYWGESAVRSKFYGKSFDINPLGTWFLRLRIPDGGEELYSWKKVTTSVVGIITGSPTVDNYGLMEIKNWTTGETCLLDFKARGWTGASAYEVKGRVLNADAVQVWSIGGRWNDKIYARLTLGYDIAVTAPAPSSSGASARSGTSAAFLVWENHPRPPAPFNLTPFSITLNALPDKLRPVLCPTDTRLRPDQRAMEEGEYDFAATEKNRLEEKQRGKRRERELGGEEHKPRWFEKGTCEVTGEEYWVYKGEYWGMRKGVANGGEWKDVDDIY</sequence>
<evidence type="ECO:0000256" key="3">
    <source>
        <dbReference type="ARBA" id="ARBA00022553"/>
    </source>
</evidence>
<dbReference type="Gene3D" id="1.25.40.20">
    <property type="entry name" value="Ankyrin repeat-containing domain"/>
    <property type="match status" value="2"/>
</dbReference>
<evidence type="ECO:0000256" key="5">
    <source>
        <dbReference type="ARBA" id="ARBA00023121"/>
    </source>
</evidence>
<comment type="caution">
    <text evidence="10">The sequence shown here is derived from an EMBL/GenBank/DDBJ whole genome shotgun (WGS) entry which is preliminary data.</text>
</comment>
<dbReference type="SUPFAM" id="SSF50729">
    <property type="entry name" value="PH domain-like"/>
    <property type="match status" value="1"/>
</dbReference>
<evidence type="ECO:0000256" key="8">
    <source>
        <dbReference type="SAM" id="MobiDB-lite"/>
    </source>
</evidence>
<feature type="repeat" description="ANK" evidence="6">
    <location>
        <begin position="295"/>
        <end position="327"/>
    </location>
</feature>
<evidence type="ECO:0000313" key="11">
    <source>
        <dbReference type="Proteomes" id="UP001447188"/>
    </source>
</evidence>
<keyword evidence="3" id="KW-0597">Phosphoprotein</keyword>
<dbReference type="EMBL" id="JBBBZM010000005">
    <property type="protein sequence ID" value="KAL0640160.1"/>
    <property type="molecule type" value="Genomic_DNA"/>
</dbReference>
<dbReference type="PROSITE" id="PS01013">
    <property type="entry name" value="OSBP"/>
    <property type="match status" value="1"/>
</dbReference>
<dbReference type="PANTHER" id="PTHR10972">
    <property type="entry name" value="OXYSTEROL-BINDING PROTEIN-RELATED"/>
    <property type="match status" value="1"/>
</dbReference>
<dbReference type="Pfam" id="PF00023">
    <property type="entry name" value="Ank"/>
    <property type="match status" value="1"/>
</dbReference>
<keyword evidence="2" id="KW-0813">Transport</keyword>
<dbReference type="SUPFAM" id="SSF48403">
    <property type="entry name" value="Ankyrin repeat"/>
    <property type="match status" value="1"/>
</dbReference>
<feature type="compositionally biased region" description="Low complexity" evidence="8">
    <location>
        <begin position="17"/>
        <end position="49"/>
    </location>
</feature>
<organism evidence="10 11">
    <name type="scientific">Discina gigas</name>
    <dbReference type="NCBI Taxonomy" id="1032678"/>
    <lineage>
        <taxon>Eukaryota</taxon>
        <taxon>Fungi</taxon>
        <taxon>Dikarya</taxon>
        <taxon>Ascomycota</taxon>
        <taxon>Pezizomycotina</taxon>
        <taxon>Pezizomycetes</taxon>
        <taxon>Pezizales</taxon>
        <taxon>Discinaceae</taxon>
        <taxon>Discina</taxon>
    </lineage>
</organism>
<dbReference type="PROSITE" id="PS50088">
    <property type="entry name" value="ANK_REPEAT"/>
    <property type="match status" value="2"/>
</dbReference>
<evidence type="ECO:0000256" key="2">
    <source>
        <dbReference type="ARBA" id="ARBA00022448"/>
    </source>
</evidence>
<keyword evidence="6" id="KW-0040">ANK repeat</keyword>
<evidence type="ECO:0000256" key="6">
    <source>
        <dbReference type="PROSITE-ProRule" id="PRU00023"/>
    </source>
</evidence>
<feature type="domain" description="PH" evidence="9">
    <location>
        <begin position="386"/>
        <end position="481"/>
    </location>
</feature>
<evidence type="ECO:0000259" key="9">
    <source>
        <dbReference type="PROSITE" id="PS50003"/>
    </source>
</evidence>
<gene>
    <name evidence="10" type="ORF">Q9L58_000718</name>
</gene>
<dbReference type="PANTHER" id="PTHR10972:SF205">
    <property type="entry name" value="OXYSTEROL-BINDING PROTEIN 1"/>
    <property type="match status" value="1"/>
</dbReference>
<dbReference type="SUPFAM" id="SSF144000">
    <property type="entry name" value="Oxysterol-binding protein-like"/>
    <property type="match status" value="1"/>
</dbReference>
<reference evidence="10 11" key="1">
    <citation type="submission" date="2024-02" db="EMBL/GenBank/DDBJ databases">
        <title>Discinaceae phylogenomics.</title>
        <authorList>
            <person name="Dirks A.C."/>
            <person name="James T.Y."/>
        </authorList>
    </citation>
    <scope>NUCLEOTIDE SEQUENCE [LARGE SCALE GENOMIC DNA]</scope>
    <source>
        <strain evidence="10 11">ACD0624</strain>
    </source>
</reference>
<feature type="compositionally biased region" description="Polar residues" evidence="8">
    <location>
        <begin position="526"/>
        <end position="543"/>
    </location>
</feature>
<comment type="similarity">
    <text evidence="1 7">Belongs to the OSBP family.</text>
</comment>
<feature type="compositionally biased region" description="Basic and acidic residues" evidence="8">
    <location>
        <begin position="485"/>
        <end position="512"/>
    </location>
</feature>
<keyword evidence="5" id="KW-0446">Lipid-binding</keyword>
<dbReference type="Pfam" id="PF12796">
    <property type="entry name" value="Ank_2"/>
    <property type="match status" value="1"/>
</dbReference>
<dbReference type="PROSITE" id="PS50003">
    <property type="entry name" value="PH_DOMAIN"/>
    <property type="match status" value="1"/>
</dbReference>
<accession>A0ABR3GW34</accession>
<feature type="compositionally biased region" description="Acidic residues" evidence="8">
    <location>
        <begin position="578"/>
        <end position="589"/>
    </location>
</feature>
<evidence type="ECO:0000256" key="7">
    <source>
        <dbReference type="RuleBase" id="RU003844"/>
    </source>
</evidence>
<dbReference type="InterPro" id="IPR002110">
    <property type="entry name" value="Ankyrin_rpt"/>
</dbReference>
<dbReference type="Gene3D" id="3.30.70.3490">
    <property type="match status" value="1"/>
</dbReference>
<dbReference type="Pfam" id="PF01237">
    <property type="entry name" value="Oxysterol_BP"/>
    <property type="match status" value="1"/>
</dbReference>
<protein>
    <recommendedName>
        <fullName evidence="9">PH domain-containing protein</fullName>
    </recommendedName>
</protein>
<dbReference type="InterPro" id="IPR001849">
    <property type="entry name" value="PH_domain"/>
</dbReference>
<dbReference type="InterPro" id="IPR037239">
    <property type="entry name" value="OSBP_sf"/>
</dbReference>
<dbReference type="Gene3D" id="2.40.160.120">
    <property type="match status" value="1"/>
</dbReference>
<evidence type="ECO:0000256" key="1">
    <source>
        <dbReference type="ARBA" id="ARBA00008842"/>
    </source>
</evidence>
<dbReference type="SMART" id="SM00248">
    <property type="entry name" value="ANK"/>
    <property type="match status" value="3"/>
</dbReference>
<dbReference type="InterPro" id="IPR018494">
    <property type="entry name" value="Oxysterol-bd_CS"/>
</dbReference>
<proteinExistence type="inferred from homology"/>
<dbReference type="InterPro" id="IPR000648">
    <property type="entry name" value="Oxysterol-bd"/>
</dbReference>
<dbReference type="InterPro" id="IPR036770">
    <property type="entry name" value="Ankyrin_rpt-contain_sf"/>
</dbReference>
<dbReference type="Gene3D" id="2.30.29.30">
    <property type="entry name" value="Pleckstrin-homology domain (PH domain)/Phosphotyrosine-binding domain (PTB)"/>
    <property type="match status" value="1"/>
</dbReference>
<dbReference type="PRINTS" id="PR01415">
    <property type="entry name" value="ANKYRIN"/>
</dbReference>
<feature type="region of interest" description="Disordered" evidence="8">
    <location>
        <begin position="1"/>
        <end position="99"/>
    </location>
</feature>
<evidence type="ECO:0000313" key="10">
    <source>
        <dbReference type="EMBL" id="KAL0640160.1"/>
    </source>
</evidence>
<keyword evidence="11" id="KW-1185">Reference proteome</keyword>
<dbReference type="CDD" id="cd13292">
    <property type="entry name" value="PH_Osh1p_Osh2p_yeast"/>
    <property type="match status" value="1"/>
</dbReference>
<dbReference type="SMART" id="SM00233">
    <property type="entry name" value="PH"/>
    <property type="match status" value="1"/>
</dbReference>
<feature type="repeat" description="ANK" evidence="6">
    <location>
        <begin position="192"/>
        <end position="214"/>
    </location>
</feature>
<dbReference type="InterPro" id="IPR011993">
    <property type="entry name" value="PH-like_dom_sf"/>
</dbReference>
<evidence type="ECO:0000256" key="4">
    <source>
        <dbReference type="ARBA" id="ARBA00023055"/>
    </source>
</evidence>
<name>A0ABR3GW34_9PEZI</name>
<keyword evidence="4" id="KW-0445">Lipid transport</keyword>
<dbReference type="PROSITE" id="PS50297">
    <property type="entry name" value="ANK_REP_REGION"/>
    <property type="match status" value="2"/>
</dbReference>
<dbReference type="Proteomes" id="UP001447188">
    <property type="component" value="Unassembled WGS sequence"/>
</dbReference>
<feature type="region of interest" description="Disordered" evidence="8">
    <location>
        <begin position="485"/>
        <end position="602"/>
    </location>
</feature>